<dbReference type="InterPro" id="IPR001041">
    <property type="entry name" value="2Fe-2S_ferredoxin-type"/>
</dbReference>
<dbReference type="SUPFAM" id="SSF57938">
    <property type="entry name" value="DnaJ/Hsp40 cysteine-rich domain"/>
    <property type="match status" value="1"/>
</dbReference>
<dbReference type="Proteomes" id="UP001061958">
    <property type="component" value="Unassembled WGS sequence"/>
</dbReference>
<dbReference type="Pfam" id="PF00111">
    <property type="entry name" value="Fer2"/>
    <property type="match status" value="1"/>
</dbReference>
<gene>
    <name evidence="5" type="ORF">GpartN1_g1210.t1</name>
</gene>
<evidence type="ECO:0000256" key="1">
    <source>
        <dbReference type="ARBA" id="ARBA00022714"/>
    </source>
</evidence>
<dbReference type="GO" id="GO:0051537">
    <property type="term" value="F:2 iron, 2 sulfur cluster binding"/>
    <property type="evidence" value="ECO:0007669"/>
    <property type="project" value="UniProtKB-KW"/>
</dbReference>
<reference evidence="5" key="2">
    <citation type="submission" date="2022-01" db="EMBL/GenBank/DDBJ databases">
        <authorList>
            <person name="Hirooka S."/>
            <person name="Miyagishima S.Y."/>
        </authorList>
    </citation>
    <scope>NUCLEOTIDE SEQUENCE</scope>
    <source>
        <strain evidence="5">NBRC 102759</strain>
    </source>
</reference>
<dbReference type="InterPro" id="IPR012675">
    <property type="entry name" value="Beta-grasp_dom_sf"/>
</dbReference>
<protein>
    <recommendedName>
        <fullName evidence="4">2Fe-2S ferredoxin-type domain-containing protein</fullName>
    </recommendedName>
</protein>
<comment type="caution">
    <text evidence="5">The sequence shown here is derived from an EMBL/GenBank/DDBJ whole genome shotgun (WGS) entry which is preliminary data.</text>
</comment>
<dbReference type="EMBL" id="BQMJ01000008">
    <property type="protein sequence ID" value="GJQ09419.1"/>
    <property type="molecule type" value="Genomic_DNA"/>
</dbReference>
<evidence type="ECO:0000256" key="3">
    <source>
        <dbReference type="SAM" id="MobiDB-lite"/>
    </source>
</evidence>
<dbReference type="AlphaFoldDB" id="A0A9C7PS18"/>
<evidence type="ECO:0000256" key="2">
    <source>
        <dbReference type="ARBA" id="ARBA00023014"/>
    </source>
</evidence>
<keyword evidence="1" id="KW-0001">2Fe-2S</keyword>
<dbReference type="CDD" id="cd00207">
    <property type="entry name" value="fer2"/>
    <property type="match status" value="1"/>
</dbReference>
<keyword evidence="1" id="KW-0479">Metal-binding</keyword>
<dbReference type="SUPFAM" id="SSF54292">
    <property type="entry name" value="2Fe-2S ferredoxin-like"/>
    <property type="match status" value="1"/>
</dbReference>
<organism evidence="5 6">
    <name type="scientific">Galdieria partita</name>
    <dbReference type="NCBI Taxonomy" id="83374"/>
    <lineage>
        <taxon>Eukaryota</taxon>
        <taxon>Rhodophyta</taxon>
        <taxon>Bangiophyceae</taxon>
        <taxon>Galdieriales</taxon>
        <taxon>Galdieriaceae</taxon>
        <taxon>Galdieria</taxon>
    </lineage>
</organism>
<dbReference type="InterPro" id="IPR006058">
    <property type="entry name" value="2Fe2S_fd_BS"/>
</dbReference>
<reference evidence="5" key="1">
    <citation type="journal article" date="2022" name="Proc. Natl. Acad. Sci. U.S.A.">
        <title>Life cycle and functional genomics of the unicellular red alga Galdieria for elucidating algal and plant evolution and industrial use.</title>
        <authorList>
            <person name="Hirooka S."/>
            <person name="Itabashi T."/>
            <person name="Ichinose T.M."/>
            <person name="Onuma R."/>
            <person name="Fujiwara T."/>
            <person name="Yamashita S."/>
            <person name="Jong L.W."/>
            <person name="Tomita R."/>
            <person name="Iwane A.H."/>
            <person name="Miyagishima S.Y."/>
        </authorList>
    </citation>
    <scope>NUCLEOTIDE SEQUENCE</scope>
    <source>
        <strain evidence="5">NBRC 102759</strain>
    </source>
</reference>
<sequence>MSSAFVFHCCFSRKRPFWNKRHLESDSSRTCFFTRYLVYRERGLCTLYGNSQLDEGPSESSNSEAVTQGTRSNSSFQHAIRAPEWFIKLRNERKRDYELKPGEIAVRFINTPTGEDIVVAARPTENLMDVADSVGLKIPRYCETGVCGTCTAELEDLSSVDGRVAIRPCCTDVHLPTGCDEMVVDVFHCRNFSSVVDYAEEVLLSERRLIRECTNCFGQGTVPCFPCGGSGILLLDNSAEELCSYCMGRRITLCADCQGKGLIKVQW</sequence>
<feature type="region of interest" description="Disordered" evidence="3">
    <location>
        <begin position="53"/>
        <end position="74"/>
    </location>
</feature>
<evidence type="ECO:0000313" key="6">
    <source>
        <dbReference type="Proteomes" id="UP001061958"/>
    </source>
</evidence>
<accession>A0A9C7PS18</accession>
<evidence type="ECO:0000259" key="4">
    <source>
        <dbReference type="Pfam" id="PF00111"/>
    </source>
</evidence>
<keyword evidence="6" id="KW-1185">Reference proteome</keyword>
<feature type="domain" description="2Fe-2S ferredoxin-type" evidence="4">
    <location>
        <begin position="111"/>
        <end position="156"/>
    </location>
</feature>
<dbReference type="Gene3D" id="3.10.20.30">
    <property type="match status" value="1"/>
</dbReference>
<evidence type="ECO:0000313" key="5">
    <source>
        <dbReference type="EMBL" id="GJQ09419.1"/>
    </source>
</evidence>
<dbReference type="InterPro" id="IPR036410">
    <property type="entry name" value="HSP_DnaJ_Cys-rich_dom_sf"/>
</dbReference>
<dbReference type="InterPro" id="IPR036010">
    <property type="entry name" value="2Fe-2S_ferredoxin-like_sf"/>
</dbReference>
<dbReference type="OrthoDB" id="4333at2759"/>
<name>A0A9C7PS18_9RHOD</name>
<proteinExistence type="predicted"/>
<keyword evidence="1" id="KW-0408">Iron</keyword>
<dbReference type="PROSITE" id="PS00197">
    <property type="entry name" value="2FE2S_FER_1"/>
    <property type="match status" value="1"/>
</dbReference>
<keyword evidence="2" id="KW-0411">Iron-sulfur</keyword>